<feature type="transmembrane region" description="Helical" evidence="1">
    <location>
        <begin position="267"/>
        <end position="288"/>
    </location>
</feature>
<feature type="transmembrane region" description="Helical" evidence="1">
    <location>
        <begin position="532"/>
        <end position="552"/>
    </location>
</feature>
<keyword evidence="1" id="KW-1133">Transmembrane helix</keyword>
<organism evidence="2 3">
    <name type="scientific">Aphanomyces euteiches</name>
    <dbReference type="NCBI Taxonomy" id="100861"/>
    <lineage>
        <taxon>Eukaryota</taxon>
        <taxon>Sar</taxon>
        <taxon>Stramenopiles</taxon>
        <taxon>Oomycota</taxon>
        <taxon>Saprolegniomycetes</taxon>
        <taxon>Saprolegniales</taxon>
        <taxon>Verrucalvaceae</taxon>
        <taxon>Aphanomyces</taxon>
    </lineage>
</organism>
<name>A0A6G0WYD4_9STRA</name>
<feature type="transmembrane region" description="Helical" evidence="1">
    <location>
        <begin position="324"/>
        <end position="344"/>
    </location>
</feature>
<feature type="transmembrane region" description="Helical" evidence="1">
    <location>
        <begin position="51"/>
        <end position="70"/>
    </location>
</feature>
<evidence type="ECO:0000256" key="1">
    <source>
        <dbReference type="SAM" id="Phobius"/>
    </source>
</evidence>
<dbReference type="EMBL" id="VJMJ01000130">
    <property type="protein sequence ID" value="KAF0732562.1"/>
    <property type="molecule type" value="Genomic_DNA"/>
</dbReference>
<keyword evidence="3" id="KW-1185">Reference proteome</keyword>
<dbReference type="VEuPathDB" id="FungiDB:AeMF1_020810"/>
<dbReference type="AlphaFoldDB" id="A0A6G0WYD4"/>
<feature type="transmembrane region" description="Helical" evidence="1">
    <location>
        <begin position="22"/>
        <end position="39"/>
    </location>
</feature>
<keyword evidence="1" id="KW-0472">Membrane</keyword>
<proteinExistence type="predicted"/>
<keyword evidence="1" id="KW-0812">Transmembrane</keyword>
<feature type="transmembrane region" description="Helical" evidence="1">
    <location>
        <begin position="300"/>
        <end position="318"/>
    </location>
</feature>
<reference evidence="2 3" key="1">
    <citation type="submission" date="2019-07" db="EMBL/GenBank/DDBJ databases">
        <title>Genomics analysis of Aphanomyces spp. identifies a new class of oomycete effector associated with host adaptation.</title>
        <authorList>
            <person name="Gaulin E."/>
        </authorList>
    </citation>
    <scope>NUCLEOTIDE SEQUENCE [LARGE SCALE GENOMIC DNA]</scope>
    <source>
        <strain evidence="2 3">ATCC 201684</strain>
    </source>
</reference>
<dbReference type="OrthoDB" id="70949at2759"/>
<accession>A0A6G0WYD4</accession>
<evidence type="ECO:0000313" key="2">
    <source>
        <dbReference type="EMBL" id="KAF0732562.1"/>
    </source>
</evidence>
<dbReference type="Proteomes" id="UP000481153">
    <property type="component" value="Unassembled WGS sequence"/>
</dbReference>
<evidence type="ECO:0008006" key="4">
    <source>
        <dbReference type="Google" id="ProtNLM"/>
    </source>
</evidence>
<feature type="transmembrane region" description="Helical" evidence="1">
    <location>
        <begin position="234"/>
        <end position="261"/>
    </location>
</feature>
<feature type="transmembrane region" description="Helical" evidence="1">
    <location>
        <begin position="90"/>
        <end position="110"/>
    </location>
</feature>
<sequence length="561" mass="62385">MAVSSMGQIGGVLGYALTAGPAWFYCTLVVLATPYFVIYRFPTFHPSMQSLFWKALFVYTIMNSAIELFVWTGGTSHHHHTMGQSKLSWLLGNTTFGIVGWIGLPVFFSLQQRVRHDTIDVVEDITVLNSLPTSPSGYTPNLSPSFSNSKFDDPATSGFNSPVAGMASKMALPSGLALLSVLLITVCTYFPMQKLPPRGHSIDMYWSIAYILSPVLICWLLFHSRESSQGGDFNLVVIFSAVLIHIPIFVGHLCLALFSIVDHAPKLAISCLFLVVMQAYFYVLTKVIQGFAAPFTHPSLLYGGQLYFYIFWYLLVGSDSPLDGLYFAMLALSNLHVVLANTGIYTDIHSVTVSCCLDPRVQLFSMCVGSSVAVCFRASQPSQSLSSVDDIDVVVSNDSMIMSPSNRACRFSVKQRRSFDTDHTKKEEELQQLYFLMKLAEQDHMADTSALILVPSLISWLSWMEGKVDASNLFNMWLRCFIMFGARVAGSFLAREIFAYKMVKNSAGSGGMSGVDRVRVQRIMLADFRRQFWYLAAVTTVVAFACFDKAGWPARYAFYST</sequence>
<gene>
    <name evidence="2" type="ORF">Ae201684_010271</name>
</gene>
<protein>
    <recommendedName>
        <fullName evidence="4">Transmembrane protein</fullName>
    </recommendedName>
</protein>
<evidence type="ECO:0000313" key="3">
    <source>
        <dbReference type="Proteomes" id="UP000481153"/>
    </source>
</evidence>
<comment type="caution">
    <text evidence="2">The sequence shown here is derived from an EMBL/GenBank/DDBJ whole genome shotgun (WGS) entry which is preliminary data.</text>
</comment>
<feature type="transmembrane region" description="Helical" evidence="1">
    <location>
        <begin position="170"/>
        <end position="192"/>
    </location>
</feature>
<feature type="transmembrane region" description="Helical" evidence="1">
    <location>
        <begin position="204"/>
        <end position="222"/>
    </location>
</feature>